<dbReference type="InterPro" id="IPR016135">
    <property type="entry name" value="UBQ-conjugating_enzyme/RWD"/>
</dbReference>
<dbReference type="SMART" id="SM00212">
    <property type="entry name" value="UBCc"/>
    <property type="match status" value="1"/>
</dbReference>
<sequence>MSSDQASYLVARTTISVEYAALMGNGHCPLGMYVIPSPDNLFVWDVVFFVHQGYYAGAILKFRVTFPENYPEGPPSVRFVTEVFHPLISQDGDFALDWRFRPWRPKEHHIFDILHSIKSAFKMETLDKLRGEDCINKEAFRYKESAQSFASLATQSVHLSESESALFDRDHHNRNRGTPHSLQFQKINSEQMRQVNEKLGLQPPGTKA</sequence>
<evidence type="ECO:0000256" key="1">
    <source>
        <dbReference type="ARBA" id="ARBA00022786"/>
    </source>
</evidence>
<keyword evidence="4" id="KW-1185">Reference proteome</keyword>
<feature type="domain" description="UBC core" evidence="2">
    <location>
        <begin position="10"/>
        <end position="162"/>
    </location>
</feature>
<evidence type="ECO:0000313" key="3">
    <source>
        <dbReference type="EMBL" id="KAF5331630.1"/>
    </source>
</evidence>
<protein>
    <recommendedName>
        <fullName evidence="2">UBC core domain-containing protein</fullName>
    </recommendedName>
</protein>
<gene>
    <name evidence="3" type="ORF">D9611_007692</name>
</gene>
<name>A0A8H5FC56_9AGAR</name>
<dbReference type="InterPro" id="IPR000608">
    <property type="entry name" value="UBC"/>
</dbReference>
<dbReference type="CDD" id="cd23814">
    <property type="entry name" value="UEV_AKTIP"/>
    <property type="match status" value="1"/>
</dbReference>
<dbReference type="OrthoDB" id="5596422at2759"/>
<dbReference type="InterPro" id="IPR050113">
    <property type="entry name" value="Ub_conjugating_enzyme"/>
</dbReference>
<reference evidence="3 4" key="1">
    <citation type="journal article" date="2020" name="ISME J.">
        <title>Uncovering the hidden diversity of litter-decomposition mechanisms in mushroom-forming fungi.</title>
        <authorList>
            <person name="Floudas D."/>
            <person name="Bentzer J."/>
            <person name="Ahren D."/>
            <person name="Johansson T."/>
            <person name="Persson P."/>
            <person name="Tunlid A."/>
        </authorList>
    </citation>
    <scope>NUCLEOTIDE SEQUENCE [LARGE SCALE GENOMIC DNA]</scope>
    <source>
        <strain evidence="3 4">CBS 175.51</strain>
    </source>
</reference>
<dbReference type="SUPFAM" id="SSF54495">
    <property type="entry name" value="UBC-like"/>
    <property type="match status" value="1"/>
</dbReference>
<keyword evidence="1" id="KW-0833">Ubl conjugation pathway</keyword>
<evidence type="ECO:0000259" key="2">
    <source>
        <dbReference type="PROSITE" id="PS50127"/>
    </source>
</evidence>
<accession>A0A8H5FC56</accession>
<organism evidence="3 4">
    <name type="scientific">Ephemerocybe angulata</name>
    <dbReference type="NCBI Taxonomy" id="980116"/>
    <lineage>
        <taxon>Eukaryota</taxon>
        <taxon>Fungi</taxon>
        <taxon>Dikarya</taxon>
        <taxon>Basidiomycota</taxon>
        <taxon>Agaricomycotina</taxon>
        <taxon>Agaricomycetes</taxon>
        <taxon>Agaricomycetidae</taxon>
        <taxon>Agaricales</taxon>
        <taxon>Agaricineae</taxon>
        <taxon>Psathyrellaceae</taxon>
        <taxon>Ephemerocybe</taxon>
    </lineage>
</organism>
<dbReference type="PANTHER" id="PTHR24067">
    <property type="entry name" value="UBIQUITIN-CONJUGATING ENZYME E2"/>
    <property type="match status" value="1"/>
</dbReference>
<proteinExistence type="predicted"/>
<dbReference type="EMBL" id="JAACJK010000113">
    <property type="protein sequence ID" value="KAF5331630.1"/>
    <property type="molecule type" value="Genomic_DNA"/>
</dbReference>
<dbReference type="AlphaFoldDB" id="A0A8H5FC56"/>
<evidence type="ECO:0000313" key="4">
    <source>
        <dbReference type="Proteomes" id="UP000541558"/>
    </source>
</evidence>
<dbReference type="Gene3D" id="3.10.110.10">
    <property type="entry name" value="Ubiquitin Conjugating Enzyme"/>
    <property type="match status" value="1"/>
</dbReference>
<dbReference type="Pfam" id="PF00179">
    <property type="entry name" value="UQ_con"/>
    <property type="match status" value="1"/>
</dbReference>
<comment type="caution">
    <text evidence="3">The sequence shown here is derived from an EMBL/GenBank/DDBJ whole genome shotgun (WGS) entry which is preliminary data.</text>
</comment>
<dbReference type="Proteomes" id="UP000541558">
    <property type="component" value="Unassembled WGS sequence"/>
</dbReference>
<dbReference type="PROSITE" id="PS50127">
    <property type="entry name" value="UBC_2"/>
    <property type="match status" value="1"/>
</dbReference>